<evidence type="ECO:0000256" key="4">
    <source>
        <dbReference type="ARBA" id="ARBA00022777"/>
    </source>
</evidence>
<evidence type="ECO:0000256" key="3">
    <source>
        <dbReference type="ARBA" id="ARBA00022679"/>
    </source>
</evidence>
<feature type="domain" description="PAS" evidence="7">
    <location>
        <begin position="99"/>
        <end position="169"/>
    </location>
</feature>
<evidence type="ECO:0000313" key="8">
    <source>
        <dbReference type="EMBL" id="CAG4882153.1"/>
    </source>
</evidence>
<dbReference type="CDD" id="cd00130">
    <property type="entry name" value="PAS"/>
    <property type="match status" value="1"/>
</dbReference>
<dbReference type="RefSeq" id="WP_220634254.1">
    <property type="nucleotide sequence ID" value="NZ_CAJQUM010000001.1"/>
</dbReference>
<dbReference type="SMART" id="SM00086">
    <property type="entry name" value="PAC"/>
    <property type="match status" value="1"/>
</dbReference>
<feature type="transmembrane region" description="Helical" evidence="6">
    <location>
        <begin position="32"/>
        <end position="53"/>
    </location>
</feature>
<reference evidence="8" key="1">
    <citation type="submission" date="2021-04" db="EMBL/GenBank/DDBJ databases">
        <authorList>
            <person name="Hornung B."/>
        </authorList>
    </citation>
    <scope>NUCLEOTIDE SEQUENCE</scope>
    <source>
        <strain evidence="8">G5G6</strain>
    </source>
</reference>
<dbReference type="EMBL" id="CAJQUM010000001">
    <property type="protein sequence ID" value="CAG4882153.1"/>
    <property type="molecule type" value="Genomic_DNA"/>
</dbReference>
<dbReference type="SUPFAM" id="SSF55785">
    <property type="entry name" value="PYP-like sensor domain (PAS domain)"/>
    <property type="match status" value="1"/>
</dbReference>
<keyword evidence="9" id="KW-1185">Reference proteome</keyword>
<keyword evidence="6" id="KW-0472">Membrane</keyword>
<evidence type="ECO:0000256" key="6">
    <source>
        <dbReference type="SAM" id="Phobius"/>
    </source>
</evidence>
<gene>
    <name evidence="8" type="ORF">GTOL_10035</name>
</gene>
<dbReference type="InterPro" id="IPR036890">
    <property type="entry name" value="HATPase_C_sf"/>
</dbReference>
<dbReference type="Gene3D" id="3.30.450.20">
    <property type="entry name" value="PAS domain"/>
    <property type="match status" value="1"/>
</dbReference>
<comment type="caution">
    <text evidence="8">The sequence shown here is derived from an EMBL/GenBank/DDBJ whole genome shotgun (WGS) entry which is preliminary data.</text>
</comment>
<dbReference type="EC" id="2.7.13.3" evidence="2"/>
<sequence length="476" mass="52879">MLTQSLTFMQLLSLILLLLGIGLAFSHIRLSGWVLGWILLSGALLLQGFRSILDDIVAQGVVDPAIHAIAKDWMGLGFSLLIIAAMYLMRDVFTRHRLATESLRMISAAANDAIIIIDKAGTITVWNQAAQRIFGYDTEEAQGKKLCELIVPEYYRIDFDSIFNLLDNESRKSISGTPTELAGLRKDGEIIVTEYSISSVTINGIWHAIYIVRDITARKQAEVASRERTAALELLSAKMLSGDEQEKKKIAFGLHEGLAQTLALIKMLIERKLKQVVTSKGHNRRAYDDSLASTVPLLQSAINDVQTIASGLRPLILDELGLLPTIDWFCRKFDSLYPAIRITERISVQENDLPVPLKIVIYRIIESALTDIVRNENPDRIELSLQLQDGVITLTIDDASQDTRYASAQKLDSESDLQARFGEAKERTTLSEGNFTIARNKTGRVVLHAVWDKHELLATSHEAGHSIGNLHIQSAA</sequence>
<keyword evidence="3" id="KW-0808">Transferase</keyword>
<keyword evidence="6" id="KW-0812">Transmembrane</keyword>
<dbReference type="InterPro" id="IPR001610">
    <property type="entry name" value="PAC"/>
</dbReference>
<dbReference type="NCBIfam" id="TIGR00229">
    <property type="entry name" value="sensory_box"/>
    <property type="match status" value="1"/>
</dbReference>
<evidence type="ECO:0000259" key="7">
    <source>
        <dbReference type="PROSITE" id="PS50112"/>
    </source>
</evidence>
<dbReference type="InterPro" id="IPR013767">
    <property type="entry name" value="PAS_fold"/>
</dbReference>
<dbReference type="InterPro" id="IPR050482">
    <property type="entry name" value="Sensor_HK_TwoCompSys"/>
</dbReference>
<dbReference type="GO" id="GO:0004673">
    <property type="term" value="F:protein histidine kinase activity"/>
    <property type="evidence" value="ECO:0007669"/>
    <property type="project" value="UniProtKB-EC"/>
</dbReference>
<dbReference type="AlphaFoldDB" id="A0A916J043"/>
<evidence type="ECO:0000313" key="9">
    <source>
        <dbReference type="Proteomes" id="UP000742786"/>
    </source>
</evidence>
<proteinExistence type="predicted"/>
<keyword evidence="5" id="KW-0902">Two-component regulatory system</keyword>
<dbReference type="InterPro" id="IPR035965">
    <property type="entry name" value="PAS-like_dom_sf"/>
</dbReference>
<accession>A0A916J043</accession>
<dbReference type="GO" id="GO:0000160">
    <property type="term" value="P:phosphorelay signal transduction system"/>
    <property type="evidence" value="ECO:0007669"/>
    <property type="project" value="UniProtKB-KW"/>
</dbReference>
<dbReference type="GO" id="GO:0006355">
    <property type="term" value="P:regulation of DNA-templated transcription"/>
    <property type="evidence" value="ECO:0007669"/>
    <property type="project" value="InterPro"/>
</dbReference>
<name>A0A916J043_9PROT</name>
<keyword evidence="6" id="KW-1133">Transmembrane helix</keyword>
<evidence type="ECO:0000256" key="2">
    <source>
        <dbReference type="ARBA" id="ARBA00012438"/>
    </source>
</evidence>
<dbReference type="Gene3D" id="3.30.565.10">
    <property type="entry name" value="Histidine kinase-like ATPase, C-terminal domain"/>
    <property type="match status" value="1"/>
</dbReference>
<protein>
    <recommendedName>
        <fullName evidence="2">histidine kinase</fullName>
        <ecNumber evidence="2">2.7.13.3</ecNumber>
    </recommendedName>
</protein>
<dbReference type="Proteomes" id="UP000742786">
    <property type="component" value="Unassembled WGS sequence"/>
</dbReference>
<organism evidence="8 9">
    <name type="scientific">Georgfuchsia toluolica</name>
    <dbReference type="NCBI Taxonomy" id="424218"/>
    <lineage>
        <taxon>Bacteria</taxon>
        <taxon>Pseudomonadati</taxon>
        <taxon>Pseudomonadota</taxon>
        <taxon>Betaproteobacteria</taxon>
        <taxon>Nitrosomonadales</taxon>
        <taxon>Sterolibacteriaceae</taxon>
        <taxon>Georgfuchsia</taxon>
    </lineage>
</organism>
<feature type="transmembrane region" description="Helical" evidence="6">
    <location>
        <begin position="73"/>
        <end position="89"/>
    </location>
</feature>
<dbReference type="InterPro" id="IPR000014">
    <property type="entry name" value="PAS"/>
</dbReference>
<dbReference type="PROSITE" id="PS50112">
    <property type="entry name" value="PAS"/>
    <property type="match status" value="1"/>
</dbReference>
<dbReference type="PANTHER" id="PTHR24421:SF10">
    <property type="entry name" value="NITRATE_NITRITE SENSOR PROTEIN NARQ"/>
    <property type="match status" value="1"/>
</dbReference>
<dbReference type="PANTHER" id="PTHR24421">
    <property type="entry name" value="NITRATE/NITRITE SENSOR PROTEIN NARX-RELATED"/>
    <property type="match status" value="1"/>
</dbReference>
<feature type="transmembrane region" description="Helical" evidence="6">
    <location>
        <begin position="6"/>
        <end position="25"/>
    </location>
</feature>
<evidence type="ECO:0000256" key="5">
    <source>
        <dbReference type="ARBA" id="ARBA00023012"/>
    </source>
</evidence>
<keyword evidence="4" id="KW-0418">Kinase</keyword>
<dbReference type="SMART" id="SM00091">
    <property type="entry name" value="PAS"/>
    <property type="match status" value="1"/>
</dbReference>
<dbReference type="Pfam" id="PF00989">
    <property type="entry name" value="PAS"/>
    <property type="match status" value="1"/>
</dbReference>
<comment type="catalytic activity">
    <reaction evidence="1">
        <text>ATP + protein L-histidine = ADP + protein N-phospho-L-histidine.</text>
        <dbReference type="EC" id="2.7.13.3"/>
    </reaction>
</comment>
<evidence type="ECO:0000256" key="1">
    <source>
        <dbReference type="ARBA" id="ARBA00000085"/>
    </source>
</evidence>